<dbReference type="EMBL" id="CP022415">
    <property type="protein sequence ID" value="ASM71045.1"/>
    <property type="molecule type" value="Genomic_DNA"/>
</dbReference>
<name>A0A221JWC8_9RHOB</name>
<dbReference type="Gene3D" id="3.40.630.30">
    <property type="match status" value="1"/>
</dbReference>
<keyword evidence="3" id="KW-0949">S-adenosyl-L-methionine</keyword>
<reference evidence="7 8" key="1">
    <citation type="submission" date="2017-07" db="EMBL/GenBank/DDBJ databases">
        <title>Genome Sequence of Sulfitobacter pseudonitzschiae Strain SMR1 Isolated from a culture of the Diatom Skeletonema marinoi.</title>
        <authorList>
            <person name="Topel M."/>
            <person name="Pinder M.I.M."/>
            <person name="Johansson O.N."/>
            <person name="Kourtchenko O."/>
            <person name="Godhe A."/>
            <person name="Clarke A.K."/>
        </authorList>
    </citation>
    <scope>NUCLEOTIDE SEQUENCE [LARGE SCALE GENOMIC DNA]</scope>
    <source>
        <strain evidence="7 8">SMR1</strain>
    </source>
</reference>
<keyword evidence="7" id="KW-0012">Acyltransferase</keyword>
<keyword evidence="2 7" id="KW-0808">Transferase</keyword>
<dbReference type="STRING" id="1402135.SAMN05444149_102201"/>
<evidence type="ECO:0000256" key="6">
    <source>
        <dbReference type="SAM" id="MobiDB-lite"/>
    </source>
</evidence>
<proteinExistence type="inferred from homology"/>
<dbReference type="EC" id="2.3.1.228" evidence="7"/>
<keyword evidence="4 5" id="KW-0071">Autoinducer synthesis</keyword>
<dbReference type="KEGG" id="spse:SULPSESMR1_00208"/>
<evidence type="ECO:0000256" key="1">
    <source>
        <dbReference type="ARBA" id="ARBA00022654"/>
    </source>
</evidence>
<keyword evidence="1 5" id="KW-0673">Quorum sensing</keyword>
<dbReference type="GO" id="GO:0016746">
    <property type="term" value="F:acyltransferase activity"/>
    <property type="evidence" value="ECO:0007669"/>
    <property type="project" value="UniProtKB-KW"/>
</dbReference>
<evidence type="ECO:0000313" key="8">
    <source>
        <dbReference type="Proteomes" id="UP000199754"/>
    </source>
</evidence>
<keyword evidence="8" id="KW-1185">Reference proteome</keyword>
<dbReference type="GO" id="GO:0007165">
    <property type="term" value="P:signal transduction"/>
    <property type="evidence" value="ECO:0007669"/>
    <property type="project" value="TreeGrafter"/>
</dbReference>
<dbReference type="OrthoDB" id="6169313at2"/>
<dbReference type="InterPro" id="IPR016181">
    <property type="entry name" value="Acyl_CoA_acyltransferase"/>
</dbReference>
<dbReference type="Pfam" id="PF00765">
    <property type="entry name" value="Autoind_synth"/>
    <property type="match status" value="1"/>
</dbReference>
<organism evidence="7 8">
    <name type="scientific">Pseudosulfitobacter pseudonitzschiae</name>
    <dbReference type="NCBI Taxonomy" id="1402135"/>
    <lineage>
        <taxon>Bacteria</taxon>
        <taxon>Pseudomonadati</taxon>
        <taxon>Pseudomonadota</taxon>
        <taxon>Alphaproteobacteria</taxon>
        <taxon>Rhodobacterales</taxon>
        <taxon>Roseobacteraceae</taxon>
        <taxon>Pseudosulfitobacter</taxon>
    </lineage>
</organism>
<dbReference type="PROSITE" id="PS51187">
    <property type="entry name" value="AUTOINDUCER_SYNTH_2"/>
    <property type="match status" value="1"/>
</dbReference>
<sequence>MGTFAKKISNASKLPGLQPQGPDTAAKKPGSYKTRSDYINIDAFEGQSGRITETTVSVTNQHRFGELYVDFLRARKRVFIDHKKWDLPNTDGMEFDQYDTPQSSAVIVHEFGRVLAGVRLLPTTAYCGCYSYMLRDAQRGLLPDIPETVLYEEAPVAPHVIEATRLFITPDVTAERRMIVQMKLMQAMASSASAQGAKFVIGIVPAIFQRWMTRLGFSAVPMGPKLNISGDNTQAAIMNVSSAVTWNKLRNTVPS</sequence>
<dbReference type="RefSeq" id="WP_089419154.1">
    <property type="nucleotide sequence ID" value="NZ_CP022415.1"/>
</dbReference>
<protein>
    <submittedName>
        <fullName evidence="7">Isovaleryl-homoserine lactone synthase</fullName>
        <ecNumber evidence="7">2.3.1.228</ecNumber>
    </submittedName>
</protein>
<dbReference type="eggNOG" id="COG3916">
    <property type="taxonomic scope" value="Bacteria"/>
</dbReference>
<dbReference type="PANTHER" id="PTHR39322">
    <property type="entry name" value="ACYL-HOMOSERINE-LACTONE SYNTHASE"/>
    <property type="match status" value="1"/>
</dbReference>
<dbReference type="AlphaFoldDB" id="A0A221JWC8"/>
<dbReference type="SUPFAM" id="SSF55729">
    <property type="entry name" value="Acyl-CoA N-acyltransferases (Nat)"/>
    <property type="match status" value="1"/>
</dbReference>
<evidence type="ECO:0000256" key="3">
    <source>
        <dbReference type="ARBA" id="ARBA00022691"/>
    </source>
</evidence>
<evidence type="ECO:0000313" key="7">
    <source>
        <dbReference type="EMBL" id="ASM71045.1"/>
    </source>
</evidence>
<evidence type="ECO:0000256" key="4">
    <source>
        <dbReference type="ARBA" id="ARBA00022929"/>
    </source>
</evidence>
<dbReference type="InterPro" id="IPR001690">
    <property type="entry name" value="Autoind_synthase"/>
</dbReference>
<dbReference type="GO" id="GO:0009372">
    <property type="term" value="P:quorum sensing"/>
    <property type="evidence" value="ECO:0007669"/>
    <property type="project" value="UniProtKB-UniRule"/>
</dbReference>
<accession>A0A221JWC8</accession>
<evidence type="ECO:0000256" key="2">
    <source>
        <dbReference type="ARBA" id="ARBA00022679"/>
    </source>
</evidence>
<dbReference type="PANTHER" id="PTHR39322:SF1">
    <property type="entry name" value="ISOVALERYL-HOMOSERINE LACTONE SYNTHASE"/>
    <property type="match status" value="1"/>
</dbReference>
<feature type="region of interest" description="Disordered" evidence="6">
    <location>
        <begin position="8"/>
        <end position="32"/>
    </location>
</feature>
<dbReference type="Proteomes" id="UP000199754">
    <property type="component" value="Chromosome"/>
</dbReference>
<gene>
    <name evidence="7" type="primary">bjaI</name>
    <name evidence="7" type="ORF">SULPSESMR1_00208</name>
</gene>
<evidence type="ECO:0000256" key="5">
    <source>
        <dbReference type="PROSITE-ProRule" id="PRU00533"/>
    </source>
</evidence>
<comment type="similarity">
    <text evidence="5">Belongs to the autoinducer synthase family.</text>
</comment>